<name>C1MI56_MICPC</name>
<dbReference type="SMART" id="SM01065">
    <property type="entry name" value="CBM_2"/>
    <property type="match status" value="1"/>
</dbReference>
<dbReference type="PANTHER" id="PTHR10357:SF210">
    <property type="entry name" value="MALTODEXTRIN GLUCOSIDASE"/>
    <property type="match status" value="1"/>
</dbReference>
<evidence type="ECO:0000256" key="3">
    <source>
        <dbReference type="ARBA" id="ARBA00023295"/>
    </source>
</evidence>
<keyword evidence="2" id="KW-0106">Calcium</keyword>
<dbReference type="GO" id="GO:0005975">
    <property type="term" value="P:carbohydrate metabolic process"/>
    <property type="evidence" value="ECO:0007669"/>
    <property type="project" value="InterPro"/>
</dbReference>
<dbReference type="GeneID" id="9681176"/>
<keyword evidence="8" id="KW-1185">Reference proteome</keyword>
<dbReference type="InterPro" id="IPR006047">
    <property type="entry name" value="GH13_cat_dom"/>
</dbReference>
<organism evidence="8">
    <name type="scientific">Micromonas pusilla (strain CCMP1545)</name>
    <name type="common">Picoplanktonic green alga</name>
    <dbReference type="NCBI Taxonomy" id="564608"/>
    <lineage>
        <taxon>Eukaryota</taxon>
        <taxon>Viridiplantae</taxon>
        <taxon>Chlorophyta</taxon>
        <taxon>Mamiellophyceae</taxon>
        <taxon>Mamiellales</taxon>
        <taxon>Mamiellaceae</taxon>
        <taxon>Micromonas</taxon>
    </lineage>
</organism>
<feature type="compositionally biased region" description="Basic residues" evidence="4">
    <location>
        <begin position="24"/>
        <end position="43"/>
    </location>
</feature>
<protein>
    <submittedName>
        <fullName evidence="7">Glycoside hydrolase family 13 protein</fullName>
    </submittedName>
</protein>
<dbReference type="RefSeq" id="XP_003055071.1">
    <property type="nucleotide sequence ID" value="XM_003055025.1"/>
</dbReference>
<dbReference type="Gene3D" id="3.20.20.80">
    <property type="entry name" value="Glycosidases"/>
    <property type="match status" value="1"/>
</dbReference>
<accession>C1MI56</accession>
<dbReference type="Gene3D" id="2.60.40.1180">
    <property type="entry name" value="Golgi alpha-mannosidase II"/>
    <property type="match status" value="1"/>
</dbReference>
<dbReference type="eggNOG" id="KOG0471">
    <property type="taxonomic scope" value="Eukaryota"/>
</dbReference>
<dbReference type="OrthoDB" id="529758at2759"/>
<dbReference type="SUPFAM" id="SSF49452">
    <property type="entry name" value="Starch-binding domain-like"/>
    <property type="match status" value="1"/>
</dbReference>
<feature type="domain" description="Glycosyl hydrolase family 13 catalytic" evidence="5">
    <location>
        <begin position="210"/>
        <end position="597"/>
    </location>
</feature>
<evidence type="ECO:0000256" key="1">
    <source>
        <dbReference type="ARBA" id="ARBA00022801"/>
    </source>
</evidence>
<dbReference type="GO" id="GO:0016798">
    <property type="term" value="F:hydrolase activity, acting on glycosyl bonds"/>
    <property type="evidence" value="ECO:0007669"/>
    <property type="project" value="UniProtKB-KW"/>
</dbReference>
<dbReference type="STRING" id="564608.C1MI56"/>
<reference evidence="7 8" key="1">
    <citation type="journal article" date="2009" name="Science">
        <title>Green evolution and dynamic adaptations revealed by genomes of the marine picoeukaryotes Micromonas.</title>
        <authorList>
            <person name="Worden A.Z."/>
            <person name="Lee J.H."/>
            <person name="Mock T."/>
            <person name="Rouze P."/>
            <person name="Simmons M.P."/>
            <person name="Aerts A.L."/>
            <person name="Allen A.E."/>
            <person name="Cuvelier M.L."/>
            <person name="Derelle E."/>
            <person name="Everett M.V."/>
            <person name="Foulon E."/>
            <person name="Grimwood J."/>
            <person name="Gundlach H."/>
            <person name="Henrissat B."/>
            <person name="Napoli C."/>
            <person name="McDonald S.M."/>
            <person name="Parker M.S."/>
            <person name="Rombauts S."/>
            <person name="Salamov A."/>
            <person name="Von Dassow P."/>
            <person name="Badger J.H."/>
            <person name="Coutinho P.M."/>
            <person name="Demir E."/>
            <person name="Dubchak I."/>
            <person name="Gentemann C."/>
            <person name="Eikrem W."/>
            <person name="Gready J.E."/>
            <person name="John U."/>
            <person name="Lanier W."/>
            <person name="Lindquist E.A."/>
            <person name="Lucas S."/>
            <person name="Mayer K.F."/>
            <person name="Moreau H."/>
            <person name="Not F."/>
            <person name="Otillar R."/>
            <person name="Panaud O."/>
            <person name="Pangilinan J."/>
            <person name="Paulsen I."/>
            <person name="Piegu B."/>
            <person name="Poliakov A."/>
            <person name="Robbens S."/>
            <person name="Schmutz J."/>
            <person name="Toulza E."/>
            <person name="Wyss T."/>
            <person name="Zelensky A."/>
            <person name="Zhou K."/>
            <person name="Armbrust E.V."/>
            <person name="Bhattacharya D."/>
            <person name="Goodenough U.W."/>
            <person name="Van de Peer Y."/>
            <person name="Grigoriev I.V."/>
        </authorList>
    </citation>
    <scope>NUCLEOTIDE SEQUENCE [LARGE SCALE GENOMIC DNA]</scope>
    <source>
        <strain evidence="7 8">CCMP1545</strain>
    </source>
</reference>
<feature type="compositionally biased region" description="Low complexity" evidence="4">
    <location>
        <begin position="162"/>
        <end position="191"/>
    </location>
</feature>
<dbReference type="Pfam" id="PF00128">
    <property type="entry name" value="Alpha-amylase"/>
    <property type="match status" value="1"/>
</dbReference>
<evidence type="ECO:0000256" key="2">
    <source>
        <dbReference type="ARBA" id="ARBA00022837"/>
    </source>
</evidence>
<dbReference type="EMBL" id="GG663735">
    <property type="protein sequence ID" value="EEH60323.1"/>
    <property type="molecule type" value="Genomic_DNA"/>
</dbReference>
<evidence type="ECO:0000256" key="4">
    <source>
        <dbReference type="SAM" id="MobiDB-lite"/>
    </source>
</evidence>
<dbReference type="InterPro" id="IPR013784">
    <property type="entry name" value="Carb-bd-like_fold"/>
</dbReference>
<gene>
    <name evidence="7" type="ORF">MICPUCDRAFT_46298</name>
</gene>
<evidence type="ECO:0000313" key="7">
    <source>
        <dbReference type="EMBL" id="EEH60323.1"/>
    </source>
</evidence>
<evidence type="ECO:0000259" key="5">
    <source>
        <dbReference type="SMART" id="SM00642"/>
    </source>
</evidence>
<feature type="region of interest" description="Disordered" evidence="4">
    <location>
        <begin position="151"/>
        <end position="203"/>
    </location>
</feature>
<dbReference type="InterPro" id="IPR013783">
    <property type="entry name" value="Ig-like_fold"/>
</dbReference>
<dbReference type="Gene3D" id="2.60.40.10">
    <property type="entry name" value="Immunoglobulins"/>
    <property type="match status" value="1"/>
</dbReference>
<dbReference type="InterPro" id="IPR013780">
    <property type="entry name" value="Glyco_hydro_b"/>
</dbReference>
<keyword evidence="3" id="KW-0326">Glycosidase</keyword>
<dbReference type="AlphaFoldDB" id="C1MI56"/>
<feature type="domain" description="CBM20" evidence="6">
    <location>
        <begin position="60"/>
        <end position="138"/>
    </location>
</feature>
<dbReference type="Proteomes" id="UP000001876">
    <property type="component" value="Unassembled WGS sequence"/>
</dbReference>
<dbReference type="SMART" id="SM00642">
    <property type="entry name" value="Aamy"/>
    <property type="match status" value="1"/>
</dbReference>
<dbReference type="InterPro" id="IPR002044">
    <property type="entry name" value="CBM20"/>
</dbReference>
<dbReference type="InterPro" id="IPR017853">
    <property type="entry name" value="GH"/>
</dbReference>
<dbReference type="PANTHER" id="PTHR10357">
    <property type="entry name" value="ALPHA-AMYLASE FAMILY MEMBER"/>
    <property type="match status" value="1"/>
</dbReference>
<proteinExistence type="predicted"/>
<dbReference type="GO" id="GO:2001070">
    <property type="term" value="F:starch binding"/>
    <property type="evidence" value="ECO:0007669"/>
    <property type="project" value="InterPro"/>
</dbReference>
<dbReference type="KEGG" id="mpp:MICPUCDRAFT_46298"/>
<keyword evidence="1 7" id="KW-0378">Hydrolase</keyword>
<dbReference type="SUPFAM" id="SSF51445">
    <property type="entry name" value="(Trans)glycosidases"/>
    <property type="match status" value="1"/>
</dbReference>
<evidence type="ECO:0000313" key="8">
    <source>
        <dbReference type="Proteomes" id="UP000001876"/>
    </source>
</evidence>
<feature type="region of interest" description="Disordered" evidence="4">
    <location>
        <begin position="23"/>
        <end position="43"/>
    </location>
</feature>
<dbReference type="OMA" id="NDANYWE"/>
<sequence>MSASAVLGDAALLARASPLSSRAARGKKIKMPSRQRLAGRSRSLSRARSVLPRAAVANNVVRLTFELEGGNPNARVVGQHPALGAWNVDGGVKHGDVITIEAAAARSLEYKWHDGTRWENGENRKLVLPSTGDASSLMALAVRDAGVSFVEPPTVVRPPAPQQQQQQQQRQQHQQHNQQRPQHHQSQPQQRQPRKWEPSSAREAPRHLANTMDRSHSNGDGPPAWYSNAVVYAIQTLGFCDCEGPPSNFAPGDRLERLIDDGWLEHVARLGCTVLYLGPLMKTSNELGHGYDTADYFDVDPRLGSVATLRRVVDAAHFLGIRVILDGVFNHTGRDHFAAQDVYRNGRASQYWDWYYAREGPNGIELEGWEGHAGLPRLNHSNPGVREHLFEAGKFWLSERGVNIDGWRLDVAHEVPPEFWRDFARACLGVKPDCVLLGELMHGDYNAHVAPGVLHSGTNYQLSKALWSALNDANYWELAHSYERDASMYGNLTLLNFLGNHDQARSIHWFPYDRVGVMRIHSRLANPEAHYSLAAASLILGRGVPCLYYGDEVGERGAPGGPNGDLAMRMPINLSRALADGDGLGTAKQTAELVRLRRSHTALADGAGQQIPLAHTNTTMAFARVSSDGSDVAVVCFNCSGVPERMTLPISQKVQSCGDGCGFVEPLNGGAGIGVAGGELHVELAPNSFRVFVRS</sequence>
<evidence type="ECO:0000259" key="6">
    <source>
        <dbReference type="SMART" id="SM01065"/>
    </source>
</evidence>